<dbReference type="OrthoDB" id="5778977at2"/>
<accession>A0A1V3NEL3</accession>
<dbReference type="EMBL" id="MVBK01000071">
    <property type="protein sequence ID" value="OOG23236.1"/>
    <property type="molecule type" value="Genomic_DNA"/>
</dbReference>
<keyword evidence="3" id="KW-1185">Reference proteome</keyword>
<proteinExistence type="predicted"/>
<gene>
    <name evidence="2" type="ORF">B1C78_11950</name>
</gene>
<feature type="coiled-coil region" evidence="1">
    <location>
        <begin position="208"/>
        <end position="262"/>
    </location>
</feature>
<evidence type="ECO:0000313" key="2">
    <source>
        <dbReference type="EMBL" id="OOG23236.1"/>
    </source>
</evidence>
<dbReference type="RefSeq" id="WP_077279388.1">
    <property type="nucleotide sequence ID" value="NZ_MVBK01000071.1"/>
</dbReference>
<protein>
    <recommendedName>
        <fullName evidence="4">DUF3375 domain-containing protein</fullName>
    </recommendedName>
</protein>
<sequence length="394" mass="45724">MSVSFRHRPSIPMRVFRKMVNSLSPDELARLPAEKLPDNIPSDFIEEVPLYSRGAVESLILAANAHHLQQRIRIQDEHGDDVLNALDRAKRTGDTANVKIFRQKLTDLEQMHADWQKRNDADSLKILTNKVKSLNGLLMDVRTEAAETAESIRLLREEETTDDLLEAFDHAAERLRHHAEDIEHLLARYFLIRVSVTQHEMQAKARQIGLLDQEARNLADQIEELRKDLERSQALWRRAVNRGKSNQEADRLQQQISDLVAEQRAREVTISENDLTLWLDAIVDASLHPFTRSKVSRTISEARMALYTLLNRYCLQQEQSAMQIARNPFLQVDPAQAIRFMLMSEEFILNYFARKRNQNTAWISDVAQVKMEDLDNLERDILSELKRSSKFKRK</sequence>
<organism evidence="2 3">
    <name type="scientific">Thioalkalivibrio denitrificans</name>
    <dbReference type="NCBI Taxonomy" id="108003"/>
    <lineage>
        <taxon>Bacteria</taxon>
        <taxon>Pseudomonadati</taxon>
        <taxon>Pseudomonadota</taxon>
        <taxon>Gammaproteobacteria</taxon>
        <taxon>Chromatiales</taxon>
        <taxon>Ectothiorhodospiraceae</taxon>
        <taxon>Thioalkalivibrio</taxon>
    </lineage>
</organism>
<dbReference type="AlphaFoldDB" id="A0A1V3NEL3"/>
<evidence type="ECO:0000313" key="3">
    <source>
        <dbReference type="Proteomes" id="UP000189462"/>
    </source>
</evidence>
<dbReference type="Proteomes" id="UP000189462">
    <property type="component" value="Unassembled WGS sequence"/>
</dbReference>
<evidence type="ECO:0000256" key="1">
    <source>
        <dbReference type="SAM" id="Coils"/>
    </source>
</evidence>
<name>A0A1V3NEL3_9GAMM</name>
<comment type="caution">
    <text evidence="2">The sequence shown here is derived from an EMBL/GenBank/DDBJ whole genome shotgun (WGS) entry which is preliminary data.</text>
</comment>
<keyword evidence="1" id="KW-0175">Coiled coil</keyword>
<reference evidence="2 3" key="1">
    <citation type="submission" date="2017-02" db="EMBL/GenBank/DDBJ databases">
        <title>Genomic diversity within the haloalkaliphilic genus Thioalkalivibrio.</title>
        <authorList>
            <person name="Ahn A.-C."/>
            <person name="Meier-Kolthoff J."/>
            <person name="Overmars L."/>
            <person name="Richter M."/>
            <person name="Woyke T."/>
            <person name="Sorokin D.Y."/>
            <person name="Muyzer G."/>
        </authorList>
    </citation>
    <scope>NUCLEOTIDE SEQUENCE [LARGE SCALE GENOMIC DNA]</scope>
    <source>
        <strain evidence="2 3">ALJD</strain>
    </source>
</reference>
<evidence type="ECO:0008006" key="4">
    <source>
        <dbReference type="Google" id="ProtNLM"/>
    </source>
</evidence>